<dbReference type="PATRIC" id="fig|1129374.4.peg.602"/>
<dbReference type="GO" id="GO:0005829">
    <property type="term" value="C:cytosol"/>
    <property type="evidence" value="ECO:0007669"/>
    <property type="project" value="TreeGrafter"/>
</dbReference>
<comment type="similarity">
    <text evidence="2">Belongs to the asparagine synthetase family.</text>
</comment>
<evidence type="ECO:0000259" key="6">
    <source>
        <dbReference type="Pfam" id="PF00733"/>
    </source>
</evidence>
<protein>
    <recommendedName>
        <fullName evidence="3">asparagine synthase (glutamine-hydrolyzing)</fullName>
        <ecNumber evidence="3">6.3.5.4</ecNumber>
    </recommendedName>
</protein>
<dbReference type="InterPro" id="IPR014729">
    <property type="entry name" value="Rossmann-like_a/b/a_fold"/>
</dbReference>
<evidence type="ECO:0000313" key="8">
    <source>
        <dbReference type="Proteomes" id="UP000012046"/>
    </source>
</evidence>
<dbReference type="GO" id="GO:0004066">
    <property type="term" value="F:asparagine synthase (glutamine-hydrolyzing) activity"/>
    <property type="evidence" value="ECO:0007669"/>
    <property type="project" value="UniProtKB-EC"/>
</dbReference>
<dbReference type="SUPFAM" id="SSF52402">
    <property type="entry name" value="Adenine nucleotide alpha hydrolases-like"/>
    <property type="match status" value="1"/>
</dbReference>
<dbReference type="PANTHER" id="PTHR43284:SF1">
    <property type="entry name" value="ASPARAGINE SYNTHETASE"/>
    <property type="match status" value="1"/>
</dbReference>
<dbReference type="EC" id="6.3.5.4" evidence="3"/>
<proteinExistence type="inferred from homology"/>
<dbReference type="AlphaFoldDB" id="H3ZB91"/>
<evidence type="ECO:0000256" key="4">
    <source>
        <dbReference type="ARBA" id="ARBA00048741"/>
    </source>
</evidence>
<dbReference type="InterPro" id="IPR006426">
    <property type="entry name" value="Asn_synth_AEB"/>
</dbReference>
<evidence type="ECO:0000256" key="5">
    <source>
        <dbReference type="PIRSR" id="PIRSR001589-3"/>
    </source>
</evidence>
<dbReference type="Gene3D" id="3.60.20.10">
    <property type="entry name" value="Glutamine Phosphoribosylpyrophosphate, subunit 1, domain 1"/>
    <property type="match status" value="1"/>
</dbReference>
<comment type="pathway">
    <text evidence="1">Amino-acid biosynthesis; L-asparagine biosynthesis; L-asparagine from L-aspartate (L-Gln route): step 1/1.</text>
</comment>
<dbReference type="PANTHER" id="PTHR43284">
    <property type="entry name" value="ASPARAGINE SYNTHETASE (GLUTAMINE-HYDROLYZING)"/>
    <property type="match status" value="1"/>
</dbReference>
<dbReference type="CDD" id="cd01991">
    <property type="entry name" value="Asn_synthase_B_C"/>
    <property type="match status" value="1"/>
</dbReference>
<dbReference type="InterPro" id="IPR051786">
    <property type="entry name" value="ASN_synthetase/amidase"/>
</dbReference>
<keyword evidence="8" id="KW-1185">Reference proteome</keyword>
<comment type="caution">
    <text evidence="7">The sequence shown here is derived from an EMBL/GenBank/DDBJ whole genome shotgun (WGS) entry which is preliminary data.</text>
</comment>
<dbReference type="Proteomes" id="UP000012046">
    <property type="component" value="Unassembled WGS sequence"/>
</dbReference>
<organism evidence="7 8">
    <name type="scientific">Alishewanella jeotgali KCTC 22429</name>
    <dbReference type="NCBI Taxonomy" id="1129374"/>
    <lineage>
        <taxon>Bacteria</taxon>
        <taxon>Pseudomonadati</taxon>
        <taxon>Pseudomonadota</taxon>
        <taxon>Gammaproteobacteria</taxon>
        <taxon>Alteromonadales</taxon>
        <taxon>Alteromonadaceae</taxon>
        <taxon>Alishewanella</taxon>
    </lineage>
</organism>
<dbReference type="EMBL" id="AHTH01000005">
    <property type="protein sequence ID" value="EHR42205.1"/>
    <property type="molecule type" value="Genomic_DNA"/>
</dbReference>
<name>H3ZB91_9ALTE</name>
<dbReference type="InterPro" id="IPR001962">
    <property type="entry name" value="Asn_synthase"/>
</dbReference>
<dbReference type="eggNOG" id="COG0367">
    <property type="taxonomic scope" value="Bacteria"/>
</dbReference>
<evidence type="ECO:0000313" key="7">
    <source>
        <dbReference type="EMBL" id="EHR42205.1"/>
    </source>
</evidence>
<dbReference type="GO" id="GO:0006529">
    <property type="term" value="P:asparagine biosynthetic process"/>
    <property type="evidence" value="ECO:0007669"/>
    <property type="project" value="InterPro"/>
</dbReference>
<dbReference type="SUPFAM" id="SSF56235">
    <property type="entry name" value="N-terminal nucleophile aminohydrolases (Ntn hydrolases)"/>
    <property type="match status" value="1"/>
</dbReference>
<dbReference type="PIRSF" id="PIRSF001589">
    <property type="entry name" value="Asn_synthetase_glu-h"/>
    <property type="match status" value="1"/>
</dbReference>
<dbReference type="STRING" id="1129374.AJE_02981"/>
<feature type="domain" description="Asparagine synthetase" evidence="6">
    <location>
        <begin position="141"/>
        <end position="519"/>
    </location>
</feature>
<accession>H3ZB91</accession>
<sequence>MQWLLEHTYTDASSFVSTIAGYFLLILINKTDGSIEVINDHVGSIPCYVDQRDSKVLRISDSLAALQPSVNNTSINPQAAFNYIFYHCIPSPICLYRGICKLEPGVIVSFDNAGTLQQYNYYQPDFSPSNDTPEQLMQRCRQLISEAVRRNITDHCAAFLSGGLDSSTVAGMLAKHSQLALTYSIGFDAKGYDETEYALITAKHFGTTHKVHYLQPEEIQQHFAEVAGYFNEPFGNSSAMAAYMCAKTAKTDGIKVLLAGDGGDEIFAGNERYVKQKVFEHYSALPSPLQALLNLGLNNGLADKIPFLKKGSSYIRQAKVPLPDRLDSYNFVNHFDITQMFSAEFLQQIDVNYPAEQKRRRYHACPSADVVDKMMYLDWKFTLADNDLVKVSQMCQLAGVEVRFPLFEKELVDFSCSVPASLKAPGQSLRDFYKHSFRGFLPDATLTKSKHGFGLPFGVWLKQNPELKQLALTALQQFKERNILQPNFIDQAIDTFENGHSGYYGELVWIIVVLELWLQKNAE</sequence>
<reference evidence="7 8" key="1">
    <citation type="journal article" date="2012" name="J. Bacteriol.">
        <title>Genome Sequence of Extracellular-Protease-Producing Alishewanella jeotgali Isolated from Traditional Korean Fermented Seafood.</title>
        <authorList>
            <person name="Jung J."/>
            <person name="Chun J."/>
            <person name="Park W."/>
        </authorList>
    </citation>
    <scope>NUCLEOTIDE SEQUENCE [LARGE SCALE GENOMIC DNA]</scope>
    <source>
        <strain evidence="7 8">KCTC 22429</strain>
    </source>
</reference>
<evidence type="ECO:0000256" key="3">
    <source>
        <dbReference type="ARBA" id="ARBA00012737"/>
    </source>
</evidence>
<evidence type="ECO:0000256" key="1">
    <source>
        <dbReference type="ARBA" id="ARBA00005187"/>
    </source>
</evidence>
<gene>
    <name evidence="7" type="ORF">AJE_02981</name>
</gene>
<feature type="site" description="Important for beta-aspartyl-AMP intermediate formation" evidence="5">
    <location>
        <position position="261"/>
    </location>
</feature>
<dbReference type="InterPro" id="IPR029055">
    <property type="entry name" value="Ntn_hydrolases_N"/>
</dbReference>
<dbReference type="Gene3D" id="3.40.50.620">
    <property type="entry name" value="HUPs"/>
    <property type="match status" value="2"/>
</dbReference>
<comment type="catalytic activity">
    <reaction evidence="4">
        <text>L-aspartate + L-glutamine + ATP + H2O = L-asparagine + L-glutamate + AMP + diphosphate + H(+)</text>
        <dbReference type="Rhea" id="RHEA:12228"/>
        <dbReference type="ChEBI" id="CHEBI:15377"/>
        <dbReference type="ChEBI" id="CHEBI:15378"/>
        <dbReference type="ChEBI" id="CHEBI:29985"/>
        <dbReference type="ChEBI" id="CHEBI:29991"/>
        <dbReference type="ChEBI" id="CHEBI:30616"/>
        <dbReference type="ChEBI" id="CHEBI:33019"/>
        <dbReference type="ChEBI" id="CHEBI:58048"/>
        <dbReference type="ChEBI" id="CHEBI:58359"/>
        <dbReference type="ChEBI" id="CHEBI:456215"/>
        <dbReference type="EC" id="6.3.5.4"/>
    </reaction>
</comment>
<evidence type="ECO:0000256" key="2">
    <source>
        <dbReference type="ARBA" id="ARBA00005752"/>
    </source>
</evidence>
<dbReference type="Pfam" id="PF00733">
    <property type="entry name" value="Asn_synthase"/>
    <property type="match status" value="1"/>
</dbReference>